<feature type="domain" description="DUF7834" evidence="2">
    <location>
        <begin position="200"/>
        <end position="422"/>
    </location>
</feature>
<dbReference type="PANTHER" id="PTHR35149:SF2">
    <property type="entry name" value="DUF262 DOMAIN-CONTAINING PROTEIN"/>
    <property type="match status" value="1"/>
</dbReference>
<dbReference type="STRING" id="680127.SAMN05421593_1108"/>
<evidence type="ECO:0000313" key="4">
    <source>
        <dbReference type="Proteomes" id="UP000198561"/>
    </source>
</evidence>
<dbReference type="Pfam" id="PF25202">
    <property type="entry name" value="DUF7834"/>
    <property type="match status" value="1"/>
</dbReference>
<dbReference type="EMBL" id="FNWQ01000001">
    <property type="protein sequence ID" value="SEH29601.1"/>
    <property type="molecule type" value="Genomic_DNA"/>
</dbReference>
<dbReference type="OrthoDB" id="9798761at2"/>
<sequence>MNMDHLKVYSITLDQLFNGTIEGLEGSQKILIPEYQRSYVWTQKQIVQLLSDLQASQKDCSSDKPLYYLGSIIIHQTNDGLQIIDGQQRITTMLLLQQFLNTNITTVHYSNPLSIHQIKSNYEFLKALFDGDYFDYIDLVDVKESLQFQNINITLVITKSEDLAYTFFETQNTGGVRLSGSDIIKAHHLRAVDNRKIVAYQAKRWEENQKHVEDIIGYLGKLRYWDNRYWRQYPGYRMPAEKKNTVINEFCIDTEKTDQDISYHYQISEKRNGNIYTSTLSRFKQVRQPLHDGNNTLDYINDYLKLYTELFIDQNNHSIQEDFYTFYKDVVHGKDGTIFLKDLFEACVIAYVSKFGYERLYETSLWMYRTIFSLRITLDRNVREDSVFKLVKDTHLIDTILDIYTPEDLIKRLKKDRFKFNKNYTESSHSKSKHIETLKSYFGYFKQASDYQENYDFDKQFVLLIKEKLR</sequence>
<dbReference type="PANTHER" id="PTHR35149">
    <property type="entry name" value="SLL5132 PROTEIN"/>
    <property type="match status" value="1"/>
</dbReference>
<name>A0A1H6H1L4_CHRCI</name>
<evidence type="ECO:0000313" key="3">
    <source>
        <dbReference type="EMBL" id="SEH29601.1"/>
    </source>
</evidence>
<accession>A0A1H6H1L4</accession>
<dbReference type="InterPro" id="IPR004919">
    <property type="entry name" value="GmrSD_N"/>
</dbReference>
<organism evidence="3 4">
    <name type="scientific">Chryseobacterium culicis</name>
    <dbReference type="NCBI Taxonomy" id="680127"/>
    <lineage>
        <taxon>Bacteria</taxon>
        <taxon>Pseudomonadati</taxon>
        <taxon>Bacteroidota</taxon>
        <taxon>Flavobacteriia</taxon>
        <taxon>Flavobacteriales</taxon>
        <taxon>Weeksellaceae</taxon>
        <taxon>Chryseobacterium group</taxon>
        <taxon>Chryseobacterium</taxon>
    </lineage>
</organism>
<evidence type="ECO:0000259" key="2">
    <source>
        <dbReference type="Pfam" id="PF25202"/>
    </source>
</evidence>
<dbReference type="InterPro" id="IPR057156">
    <property type="entry name" value="DUF7834"/>
</dbReference>
<proteinExistence type="predicted"/>
<dbReference type="AlphaFoldDB" id="A0A1H6H1L4"/>
<gene>
    <name evidence="3" type="ORF">SAMN05421593_1108</name>
</gene>
<dbReference type="Proteomes" id="UP000198561">
    <property type="component" value="Unassembled WGS sequence"/>
</dbReference>
<protein>
    <submittedName>
        <fullName evidence="3">Uncharacterized protein</fullName>
    </submittedName>
</protein>
<reference evidence="3 4" key="1">
    <citation type="submission" date="2016-10" db="EMBL/GenBank/DDBJ databases">
        <authorList>
            <person name="de Groot N.N."/>
        </authorList>
    </citation>
    <scope>NUCLEOTIDE SEQUENCE [LARGE SCALE GENOMIC DNA]</scope>
    <source>
        <strain evidence="3 4">DSM 23031</strain>
    </source>
</reference>
<feature type="domain" description="GmrSD restriction endonucleases N-terminal" evidence="1">
    <location>
        <begin position="22"/>
        <end position="189"/>
    </location>
</feature>
<evidence type="ECO:0000259" key="1">
    <source>
        <dbReference type="Pfam" id="PF03235"/>
    </source>
</evidence>
<dbReference type="Pfam" id="PF03235">
    <property type="entry name" value="GmrSD_N"/>
    <property type="match status" value="1"/>
</dbReference>